<gene>
    <name evidence="12" type="ORF">CVM52_07115</name>
</gene>
<dbReference type="OrthoDB" id="9808328at2"/>
<dbReference type="InterPro" id="IPR017871">
    <property type="entry name" value="ABC_transporter-like_CS"/>
</dbReference>
<dbReference type="PROSITE" id="PS00211">
    <property type="entry name" value="ABC_TRANSPORTER_1"/>
    <property type="match status" value="1"/>
</dbReference>
<dbReference type="AlphaFoldDB" id="A0A2M8J3U8"/>
<keyword evidence="4 9" id="KW-0812">Transmembrane</keyword>
<evidence type="ECO:0000256" key="7">
    <source>
        <dbReference type="ARBA" id="ARBA00022989"/>
    </source>
</evidence>
<dbReference type="Gene3D" id="1.20.1560.10">
    <property type="entry name" value="ABC transporter type 1, transmembrane domain"/>
    <property type="match status" value="1"/>
</dbReference>
<evidence type="ECO:0000256" key="8">
    <source>
        <dbReference type="ARBA" id="ARBA00023136"/>
    </source>
</evidence>
<dbReference type="SUPFAM" id="SSF52540">
    <property type="entry name" value="P-loop containing nucleoside triphosphate hydrolases"/>
    <property type="match status" value="1"/>
</dbReference>
<dbReference type="GO" id="GO:0005886">
    <property type="term" value="C:plasma membrane"/>
    <property type="evidence" value="ECO:0007669"/>
    <property type="project" value="UniProtKB-SubCell"/>
</dbReference>
<dbReference type="InterPro" id="IPR039421">
    <property type="entry name" value="Type_1_exporter"/>
</dbReference>
<dbReference type="Proteomes" id="UP000231553">
    <property type="component" value="Unassembled WGS sequence"/>
</dbReference>
<evidence type="ECO:0000256" key="1">
    <source>
        <dbReference type="ARBA" id="ARBA00004651"/>
    </source>
</evidence>
<proteinExistence type="predicted"/>
<evidence type="ECO:0000259" key="11">
    <source>
        <dbReference type="PROSITE" id="PS50929"/>
    </source>
</evidence>
<evidence type="ECO:0000256" key="9">
    <source>
        <dbReference type="SAM" id="Phobius"/>
    </source>
</evidence>
<evidence type="ECO:0000256" key="6">
    <source>
        <dbReference type="ARBA" id="ARBA00022840"/>
    </source>
</evidence>
<feature type="transmembrane region" description="Helical" evidence="9">
    <location>
        <begin position="72"/>
        <end position="99"/>
    </location>
</feature>
<evidence type="ECO:0000256" key="3">
    <source>
        <dbReference type="ARBA" id="ARBA00022475"/>
    </source>
</evidence>
<dbReference type="Pfam" id="PF00664">
    <property type="entry name" value="ABC_membrane"/>
    <property type="match status" value="1"/>
</dbReference>
<dbReference type="InterPro" id="IPR036640">
    <property type="entry name" value="ABC1_TM_sf"/>
</dbReference>
<dbReference type="PANTHER" id="PTHR24221:SF654">
    <property type="entry name" value="ATP-BINDING CASSETTE SUB-FAMILY B MEMBER 6"/>
    <property type="match status" value="1"/>
</dbReference>
<dbReference type="InterPro" id="IPR027417">
    <property type="entry name" value="P-loop_NTPase"/>
</dbReference>
<keyword evidence="5" id="KW-0547">Nucleotide-binding</keyword>
<evidence type="ECO:0000256" key="4">
    <source>
        <dbReference type="ARBA" id="ARBA00022692"/>
    </source>
</evidence>
<dbReference type="GO" id="GO:0016887">
    <property type="term" value="F:ATP hydrolysis activity"/>
    <property type="evidence" value="ECO:0007669"/>
    <property type="project" value="InterPro"/>
</dbReference>
<dbReference type="Gene3D" id="3.40.50.300">
    <property type="entry name" value="P-loop containing nucleotide triphosphate hydrolases"/>
    <property type="match status" value="1"/>
</dbReference>
<feature type="domain" description="ABC transporter" evidence="10">
    <location>
        <begin position="358"/>
        <end position="596"/>
    </location>
</feature>
<feature type="domain" description="ABC transmembrane type-1" evidence="11">
    <location>
        <begin position="57"/>
        <end position="298"/>
    </location>
</feature>
<dbReference type="InterPro" id="IPR011527">
    <property type="entry name" value="ABC1_TM_dom"/>
</dbReference>
<comment type="subcellular location">
    <subcellularLocation>
        <location evidence="1">Cell membrane</location>
        <topology evidence="1">Multi-pass membrane protein</topology>
    </subcellularLocation>
</comment>
<dbReference type="GO" id="GO:0034040">
    <property type="term" value="F:ATPase-coupled lipid transmembrane transporter activity"/>
    <property type="evidence" value="ECO:0007669"/>
    <property type="project" value="TreeGrafter"/>
</dbReference>
<dbReference type="PANTHER" id="PTHR24221">
    <property type="entry name" value="ATP-BINDING CASSETTE SUB-FAMILY B"/>
    <property type="match status" value="1"/>
</dbReference>
<keyword evidence="8 9" id="KW-0472">Membrane</keyword>
<dbReference type="GO" id="GO:0140359">
    <property type="term" value="F:ABC-type transporter activity"/>
    <property type="evidence" value="ECO:0007669"/>
    <property type="project" value="InterPro"/>
</dbReference>
<dbReference type="InterPro" id="IPR003439">
    <property type="entry name" value="ABC_transporter-like_ATP-bd"/>
</dbReference>
<feature type="transmembrane region" description="Helical" evidence="9">
    <location>
        <begin position="263"/>
        <end position="285"/>
    </location>
</feature>
<keyword evidence="3" id="KW-1003">Cell membrane</keyword>
<keyword evidence="6 12" id="KW-0067">ATP-binding</keyword>
<comment type="caution">
    <text evidence="12">The sequence shown here is derived from an EMBL/GenBank/DDBJ whole genome shotgun (WGS) entry which is preliminary data.</text>
</comment>
<evidence type="ECO:0000256" key="2">
    <source>
        <dbReference type="ARBA" id="ARBA00022448"/>
    </source>
</evidence>
<protein>
    <submittedName>
        <fullName evidence="12">ABC transporter ATP-binding protein</fullName>
    </submittedName>
</protein>
<dbReference type="InterPro" id="IPR003593">
    <property type="entry name" value="AAA+_ATPase"/>
</dbReference>
<dbReference type="PROSITE" id="PS50893">
    <property type="entry name" value="ABC_TRANSPORTER_2"/>
    <property type="match status" value="1"/>
</dbReference>
<feature type="transmembrane region" description="Helical" evidence="9">
    <location>
        <begin position="291"/>
        <end position="313"/>
    </location>
</feature>
<dbReference type="PROSITE" id="PS50929">
    <property type="entry name" value="ABC_TM1F"/>
    <property type="match status" value="1"/>
</dbReference>
<evidence type="ECO:0000313" key="13">
    <source>
        <dbReference type="Proteomes" id="UP000231553"/>
    </source>
</evidence>
<dbReference type="GO" id="GO:0005524">
    <property type="term" value="F:ATP binding"/>
    <property type="evidence" value="ECO:0007669"/>
    <property type="project" value="UniProtKB-KW"/>
</dbReference>
<keyword evidence="13" id="KW-1185">Reference proteome</keyword>
<keyword evidence="2" id="KW-0813">Transport</keyword>
<accession>A0A2M8J3U8</accession>
<sequence>MYRKLFSLLDRRERKQFYIVCAMILVMGLFDMAGVAVILPFLRVVTDPSIIESSTRLSGIYDWLAPSSMQNFLIFLGAIVLGVLLISLLVKVATMYAVARFSQMRKYHLSSRLLEGYLRQPYVWFLERHSSQLTKTVMQEVDRVVGSAMVPAMRIIAQMTTVSFMLLLLLLIEPKVAISVGLVLAGLYMVIFGTVRKTLSRVGETLVEVNSQRFRVISEVIGGVKEVKLAGIERDYMKRFRKPTLTHAKTLMIEQLAVEMPRYLLEALLFGGMVILVLALLIANNGNISEIIPVLGLFAVAGLRMLPAVQLVYHSLSAMRVGRAVLDVIHRDLHLLGRTGSDLPEEGGRVPLKLTDKLVLDDVKYAYPNMERAAIDGMNMTITANTTVGIVGGTGAGKTTTVDVMLGLLRPDSGQMTADGVAITAENIRAWQDNVGYVPQQIFLTDDTVAANIAFGVPEAKRDQAKVERAAKIASLHDFVMSELPDGYSTWVGERGVRLSGGQRQRIGIARALYHDPDILILDEATSALDNITERAVMDAVSNLGHAKTIIMIAHRLTTVQQCDTIFLLENGRVSASGRYDELVEKNTVFRSMAKPA</sequence>
<name>A0A2M8J3U8_9RHOB</name>
<evidence type="ECO:0000259" key="10">
    <source>
        <dbReference type="PROSITE" id="PS50893"/>
    </source>
</evidence>
<organism evidence="12 13">
    <name type="scientific">Pseudooceanicola lipolyticus</name>
    <dbReference type="NCBI Taxonomy" id="2029104"/>
    <lineage>
        <taxon>Bacteria</taxon>
        <taxon>Pseudomonadati</taxon>
        <taxon>Pseudomonadota</taxon>
        <taxon>Alphaproteobacteria</taxon>
        <taxon>Rhodobacterales</taxon>
        <taxon>Paracoccaceae</taxon>
        <taxon>Pseudooceanicola</taxon>
    </lineage>
</organism>
<dbReference type="EMBL" id="PGTB01000015">
    <property type="protein sequence ID" value="PJE37446.1"/>
    <property type="molecule type" value="Genomic_DNA"/>
</dbReference>
<feature type="transmembrane region" description="Helical" evidence="9">
    <location>
        <begin position="20"/>
        <end position="42"/>
    </location>
</feature>
<reference evidence="12 13" key="1">
    <citation type="journal article" date="2018" name="Int. J. Syst. Evol. Microbiol.">
        <title>Pseudooceanicola lipolyticus sp. nov., a marine alphaproteobacterium, reclassification of Oceanicola flagellatus as Pseudooceanicola flagellatus comb. nov. and emended description of the genus Pseudooceanicola.</title>
        <authorList>
            <person name="Huang M.-M."/>
            <person name="Guo L.-L."/>
            <person name="Wu Y.-H."/>
            <person name="Lai Q.-L."/>
            <person name="Shao Z.-Z."/>
            <person name="Wang C.-S."/>
            <person name="Wu M."/>
            <person name="Xu X.-W."/>
        </authorList>
    </citation>
    <scope>NUCLEOTIDE SEQUENCE [LARGE SCALE GENOMIC DNA]</scope>
    <source>
        <strain evidence="12 13">157</strain>
    </source>
</reference>
<dbReference type="SMART" id="SM00382">
    <property type="entry name" value="AAA"/>
    <property type="match status" value="1"/>
</dbReference>
<evidence type="ECO:0000256" key="5">
    <source>
        <dbReference type="ARBA" id="ARBA00022741"/>
    </source>
</evidence>
<feature type="transmembrane region" description="Helical" evidence="9">
    <location>
        <begin position="178"/>
        <end position="195"/>
    </location>
</feature>
<dbReference type="SUPFAM" id="SSF90123">
    <property type="entry name" value="ABC transporter transmembrane region"/>
    <property type="match status" value="1"/>
</dbReference>
<dbReference type="FunFam" id="3.40.50.300:FF:000221">
    <property type="entry name" value="Multidrug ABC transporter ATP-binding protein"/>
    <property type="match status" value="1"/>
</dbReference>
<dbReference type="Pfam" id="PF00005">
    <property type="entry name" value="ABC_tran"/>
    <property type="match status" value="1"/>
</dbReference>
<keyword evidence="7 9" id="KW-1133">Transmembrane helix</keyword>
<evidence type="ECO:0000313" key="12">
    <source>
        <dbReference type="EMBL" id="PJE37446.1"/>
    </source>
</evidence>
<feature type="transmembrane region" description="Helical" evidence="9">
    <location>
        <begin position="155"/>
        <end position="172"/>
    </location>
</feature>